<dbReference type="GO" id="GO:0006189">
    <property type="term" value="P:'de novo' IMP biosynthetic process"/>
    <property type="evidence" value="ECO:0007669"/>
    <property type="project" value="UniProtKB-UniRule"/>
</dbReference>
<evidence type="ECO:0000256" key="5">
    <source>
        <dbReference type="ARBA" id="ARBA00022755"/>
    </source>
</evidence>
<evidence type="ECO:0000256" key="1">
    <source>
        <dbReference type="ARBA" id="ARBA00005209"/>
    </source>
</evidence>
<comment type="caution">
    <text evidence="13">The sequence shown here is derived from an EMBL/GenBank/DDBJ whole genome shotgun (WGS) entry which is preliminary data.</text>
</comment>
<dbReference type="HAMAP" id="MF_01931">
    <property type="entry name" value="PurF"/>
    <property type="match status" value="1"/>
</dbReference>
<feature type="binding site" evidence="7 11">
    <location>
        <position position="447"/>
    </location>
    <ligand>
        <name>[4Fe-4S] cluster</name>
        <dbReference type="ChEBI" id="CHEBI:49883"/>
    </ligand>
</feature>
<keyword evidence="4 7" id="KW-0808">Transferase</keyword>
<dbReference type="AlphaFoldDB" id="A0AAJ1IFG3"/>
<evidence type="ECO:0000256" key="4">
    <source>
        <dbReference type="ARBA" id="ARBA00022679"/>
    </source>
</evidence>
<dbReference type="SUPFAM" id="SSF56235">
    <property type="entry name" value="N-terminal nucleophile aminohydrolases (Ntn hydrolases)"/>
    <property type="match status" value="1"/>
</dbReference>
<evidence type="ECO:0000259" key="12">
    <source>
        <dbReference type="PROSITE" id="PS51278"/>
    </source>
</evidence>
<feature type="domain" description="Glutamine amidotransferase type-2" evidence="12">
    <location>
        <begin position="12"/>
        <end position="232"/>
    </location>
</feature>
<sequence length="457" mass="50325">MDESNDNLKHHCGVAGFFSAEPANLPEKLFYSLFSLQHRGQESAGISYRENGKTISYKDLGMVSAVLSRYLTKQRLTSAGIGHVRYSTRGGNRLENAQPISVTCNKGDIALAHNGNISNAAKLHSELTETGSIFQTTSDTELILHMISLSRKTSFFEAFTETLERLEGAFSMVLIHDDSLIVVRDPNGFRPLYIGTKDGITAAASETCALETLNMTEYRQVEPGEVIVVNKKGLKSSFLKSSNSISQCIFELIYFARPDSRVFDESVHGTRKRMGAALWECDPVKGDVVVPVPDSGNNAAIGYAEASGIPFDHGLTRNHYAGRSFIMPTTAQRELAVRMKLHPIREAIAGKKIILVDDSLVRGTTSKILVKMLKDAGASEVHLRLSSPELKWPCFFGIDIPTRQELISNSKTPQEIAEYIGADSVMFLPVEKLKSCVSESDKYCYACFCGDYPVKAE</sequence>
<comment type="catalytic activity">
    <reaction evidence="7 8">
        <text>5-phospho-beta-D-ribosylamine + L-glutamate + diphosphate = 5-phospho-alpha-D-ribose 1-diphosphate + L-glutamine + H2O</text>
        <dbReference type="Rhea" id="RHEA:14905"/>
        <dbReference type="ChEBI" id="CHEBI:15377"/>
        <dbReference type="ChEBI" id="CHEBI:29985"/>
        <dbReference type="ChEBI" id="CHEBI:33019"/>
        <dbReference type="ChEBI" id="CHEBI:58017"/>
        <dbReference type="ChEBI" id="CHEBI:58359"/>
        <dbReference type="ChEBI" id="CHEBI:58681"/>
        <dbReference type="EC" id="2.4.2.14"/>
    </reaction>
</comment>
<dbReference type="Pfam" id="PF13522">
    <property type="entry name" value="GATase_6"/>
    <property type="match status" value="1"/>
</dbReference>
<evidence type="ECO:0000256" key="10">
    <source>
        <dbReference type="PIRSR" id="PIRSR000485-2"/>
    </source>
</evidence>
<dbReference type="PROSITE" id="PS51278">
    <property type="entry name" value="GATASE_TYPE_2"/>
    <property type="match status" value="1"/>
</dbReference>
<proteinExistence type="inferred from homology"/>
<dbReference type="GO" id="GO:0000287">
    <property type="term" value="F:magnesium ion binding"/>
    <property type="evidence" value="ECO:0007669"/>
    <property type="project" value="UniProtKB-UniRule"/>
</dbReference>
<dbReference type="CDD" id="cd00715">
    <property type="entry name" value="GPATase_N"/>
    <property type="match status" value="1"/>
</dbReference>
<dbReference type="EMBL" id="JAQQAL010000005">
    <property type="protein sequence ID" value="MDC7225261.1"/>
    <property type="molecule type" value="Genomic_DNA"/>
</dbReference>
<comment type="cofactor">
    <cofactor evidence="7 10">
        <name>Mg(2+)</name>
        <dbReference type="ChEBI" id="CHEBI:18420"/>
    </cofactor>
    <text evidence="7 10">Binds 1 Mg(2+) ion per subunit.</text>
</comment>
<dbReference type="GO" id="GO:0051539">
    <property type="term" value="F:4 iron, 4 sulfur cluster binding"/>
    <property type="evidence" value="ECO:0007669"/>
    <property type="project" value="UniProtKB-KW"/>
</dbReference>
<dbReference type="InterPro" id="IPR000836">
    <property type="entry name" value="PRTase_dom"/>
</dbReference>
<gene>
    <name evidence="7 13" type="primary">purF</name>
    <name evidence="13" type="ORF">PQJ61_00695</name>
</gene>
<name>A0AAJ1IFG3_9SPIO</name>
<keyword evidence="7 10" id="KW-0479">Metal-binding</keyword>
<feature type="binding site" evidence="7 10">
    <location>
        <position position="358"/>
    </location>
    <ligand>
        <name>Mg(2+)</name>
        <dbReference type="ChEBI" id="CHEBI:18420"/>
    </ligand>
</feature>
<evidence type="ECO:0000256" key="3">
    <source>
        <dbReference type="ARBA" id="ARBA00022676"/>
    </source>
</evidence>
<accession>A0AAJ1IFG3</accession>
<evidence type="ECO:0000256" key="9">
    <source>
        <dbReference type="PIRSR" id="PIRSR000485-1"/>
    </source>
</evidence>
<comment type="cofactor">
    <cofactor evidence="7 11">
        <name>[4Fe-4S] cluster</name>
        <dbReference type="ChEBI" id="CHEBI:49883"/>
    </cofactor>
    <text evidence="7 11">Binds 1 [4Fe-4S] cluster per subunit.</text>
</comment>
<comment type="similarity">
    <text evidence="2 7 8">In the C-terminal section; belongs to the purine/pyrimidine phosphoribosyltransferase family.</text>
</comment>
<keyword evidence="7 11" id="KW-0408">Iron</keyword>
<feature type="binding site" evidence="7 11">
    <location>
        <position position="248"/>
    </location>
    <ligand>
        <name>[4Fe-4S] cluster</name>
        <dbReference type="ChEBI" id="CHEBI:49883"/>
    </ligand>
</feature>
<dbReference type="CDD" id="cd06223">
    <property type="entry name" value="PRTases_typeI"/>
    <property type="match status" value="1"/>
</dbReference>
<keyword evidence="7 11" id="KW-0411">Iron-sulfur</keyword>
<dbReference type="Gene3D" id="3.60.20.10">
    <property type="entry name" value="Glutamine Phosphoribosylpyrophosphate, subunit 1, domain 1"/>
    <property type="match status" value="1"/>
</dbReference>
<dbReference type="Proteomes" id="UP001221217">
    <property type="component" value="Unassembled WGS sequence"/>
</dbReference>
<dbReference type="InterPro" id="IPR029055">
    <property type="entry name" value="Ntn_hydrolases_N"/>
</dbReference>
<keyword evidence="7 10" id="KW-0460">Magnesium</keyword>
<evidence type="ECO:0000256" key="11">
    <source>
        <dbReference type="PIRSR" id="PIRSR000485-3"/>
    </source>
</evidence>
<dbReference type="InterPro" id="IPR029057">
    <property type="entry name" value="PRTase-like"/>
</dbReference>
<feature type="binding site" evidence="7 10">
    <location>
        <position position="295"/>
    </location>
    <ligand>
        <name>Mg(2+)</name>
        <dbReference type="ChEBI" id="CHEBI:18420"/>
    </ligand>
</feature>
<feature type="binding site" evidence="7 10">
    <location>
        <position position="357"/>
    </location>
    <ligand>
        <name>Mg(2+)</name>
        <dbReference type="ChEBI" id="CHEBI:18420"/>
    </ligand>
</feature>
<dbReference type="PANTHER" id="PTHR11907">
    <property type="entry name" value="AMIDOPHOSPHORIBOSYLTRANSFERASE"/>
    <property type="match status" value="1"/>
</dbReference>
<dbReference type="PIRSF" id="PIRSF000485">
    <property type="entry name" value="Amd_phspho_trans"/>
    <property type="match status" value="1"/>
</dbReference>
<reference evidence="13 14" key="1">
    <citation type="submission" date="2022-12" db="EMBL/GenBank/DDBJ databases">
        <title>Metagenome assembled genome from gulf of manar.</title>
        <authorList>
            <person name="Kohli P."/>
            <person name="Pk S."/>
            <person name="Venkata Ramana C."/>
            <person name="Sasikala C."/>
        </authorList>
    </citation>
    <scope>NUCLEOTIDE SEQUENCE [LARGE SCALE GENOMIC DNA]</scope>
    <source>
        <strain evidence="13">JB008</strain>
    </source>
</reference>
<evidence type="ECO:0000256" key="2">
    <source>
        <dbReference type="ARBA" id="ARBA00010138"/>
    </source>
</evidence>
<dbReference type="Gene3D" id="3.40.50.2020">
    <property type="match status" value="1"/>
</dbReference>
<feature type="active site" description="Nucleophile" evidence="7 9">
    <location>
        <position position="12"/>
    </location>
</feature>
<dbReference type="InterPro" id="IPR005854">
    <property type="entry name" value="PurF"/>
</dbReference>
<evidence type="ECO:0000256" key="7">
    <source>
        <dbReference type="HAMAP-Rule" id="MF_01931"/>
    </source>
</evidence>
<evidence type="ECO:0000313" key="14">
    <source>
        <dbReference type="Proteomes" id="UP001221217"/>
    </source>
</evidence>
<feature type="binding site" evidence="7 11">
    <location>
        <position position="394"/>
    </location>
    <ligand>
        <name>[4Fe-4S] cluster</name>
        <dbReference type="ChEBI" id="CHEBI:49883"/>
    </ligand>
</feature>
<protein>
    <recommendedName>
        <fullName evidence="7">Amidophosphoribosyltransferase</fullName>
        <shortName evidence="7">ATase</shortName>
        <ecNumber evidence="7">2.4.2.14</ecNumber>
    </recommendedName>
    <alternativeName>
        <fullName evidence="7">Glutamine phosphoribosylpyrophosphate amidotransferase</fullName>
        <shortName evidence="7">GPATase</shortName>
    </alternativeName>
</protein>
<evidence type="ECO:0000313" key="13">
    <source>
        <dbReference type="EMBL" id="MDC7225261.1"/>
    </source>
</evidence>
<feature type="binding site" evidence="7 11">
    <location>
        <position position="444"/>
    </location>
    <ligand>
        <name>[4Fe-4S] cluster</name>
        <dbReference type="ChEBI" id="CHEBI:49883"/>
    </ligand>
</feature>
<organism evidence="13 14">
    <name type="scientific">Candidatus Thalassospirochaeta sargassi</name>
    <dbReference type="NCBI Taxonomy" id="3119039"/>
    <lineage>
        <taxon>Bacteria</taxon>
        <taxon>Pseudomonadati</taxon>
        <taxon>Spirochaetota</taxon>
        <taxon>Spirochaetia</taxon>
        <taxon>Spirochaetales</taxon>
        <taxon>Spirochaetaceae</taxon>
        <taxon>Candidatus Thalassospirochaeta</taxon>
    </lineage>
</organism>
<evidence type="ECO:0000256" key="6">
    <source>
        <dbReference type="ARBA" id="ARBA00022962"/>
    </source>
</evidence>
<keyword evidence="6 7" id="KW-0315">Glutamine amidotransferase</keyword>
<evidence type="ECO:0000256" key="8">
    <source>
        <dbReference type="PIRNR" id="PIRNR000485"/>
    </source>
</evidence>
<dbReference type="GO" id="GO:0009113">
    <property type="term" value="P:purine nucleobase biosynthetic process"/>
    <property type="evidence" value="ECO:0007669"/>
    <property type="project" value="UniProtKB-UniRule"/>
</dbReference>
<keyword evidence="3 7" id="KW-0328">Glycosyltransferase</keyword>
<dbReference type="EC" id="2.4.2.14" evidence="7"/>
<dbReference type="SUPFAM" id="SSF53271">
    <property type="entry name" value="PRTase-like"/>
    <property type="match status" value="1"/>
</dbReference>
<dbReference type="NCBIfam" id="TIGR01134">
    <property type="entry name" value="purF"/>
    <property type="match status" value="1"/>
</dbReference>
<keyword evidence="7" id="KW-0004">4Fe-4S</keyword>
<comment type="pathway">
    <text evidence="1 7 8">Purine metabolism; IMP biosynthesis via de novo pathway; N(1)-(5-phospho-D-ribosyl)glycinamide from 5-phospho-alpha-D-ribose 1-diphosphate: step 1/2.</text>
</comment>
<dbReference type="InterPro" id="IPR035584">
    <property type="entry name" value="PurF_N"/>
</dbReference>
<comment type="function">
    <text evidence="7">Catalyzes the formation of phosphoribosylamine from phosphoribosylpyrophosphate (PRPP) and glutamine.</text>
</comment>
<dbReference type="GO" id="GO:0004044">
    <property type="term" value="F:amidophosphoribosyltransferase activity"/>
    <property type="evidence" value="ECO:0007669"/>
    <property type="project" value="UniProtKB-UniRule"/>
</dbReference>
<keyword evidence="5 7" id="KW-0658">Purine biosynthesis</keyword>
<dbReference type="InterPro" id="IPR017932">
    <property type="entry name" value="GATase_2_dom"/>
</dbReference>